<reference evidence="1" key="1">
    <citation type="submission" date="2018-05" db="EMBL/GenBank/DDBJ databases">
        <authorList>
            <person name="Lanie J.A."/>
            <person name="Ng W.-L."/>
            <person name="Kazmierczak K.M."/>
            <person name="Andrzejewski T.M."/>
            <person name="Davidsen T.M."/>
            <person name="Wayne K.J."/>
            <person name="Tettelin H."/>
            <person name="Glass J.I."/>
            <person name="Rusch D."/>
            <person name="Podicherti R."/>
            <person name="Tsui H.-C.T."/>
            <person name="Winkler M.E."/>
        </authorList>
    </citation>
    <scope>NUCLEOTIDE SEQUENCE</scope>
</reference>
<protein>
    <submittedName>
        <fullName evidence="1">Uncharacterized protein</fullName>
    </submittedName>
</protein>
<dbReference type="AlphaFoldDB" id="A0A381Z7C6"/>
<sequence>VNIYLLQNFESIDTQPSLGGRYAYPIPYFDNGPATDGLHIGGACHEQGGSHDPSGLCQVQYRRGGCHLRIWTASAGRQLPVQLRHRRDSNTRLNLSLHSEVQFRWYPSITTSNTYSPRKVSHIF</sequence>
<gene>
    <name evidence="1" type="ORF">METZ01_LOCUS137646</name>
</gene>
<proteinExistence type="predicted"/>
<feature type="non-terminal residue" evidence="1">
    <location>
        <position position="1"/>
    </location>
</feature>
<name>A0A381Z7C6_9ZZZZ</name>
<evidence type="ECO:0000313" key="1">
    <source>
        <dbReference type="EMBL" id="SVA84792.1"/>
    </source>
</evidence>
<accession>A0A381Z7C6</accession>
<organism evidence="1">
    <name type="scientific">marine metagenome</name>
    <dbReference type="NCBI Taxonomy" id="408172"/>
    <lineage>
        <taxon>unclassified sequences</taxon>
        <taxon>metagenomes</taxon>
        <taxon>ecological metagenomes</taxon>
    </lineage>
</organism>
<dbReference type="EMBL" id="UINC01020120">
    <property type="protein sequence ID" value="SVA84792.1"/>
    <property type="molecule type" value="Genomic_DNA"/>
</dbReference>